<organism evidence="1 2">
    <name type="scientific">Evansella vedderi</name>
    <dbReference type="NCBI Taxonomy" id="38282"/>
    <lineage>
        <taxon>Bacteria</taxon>
        <taxon>Bacillati</taxon>
        <taxon>Bacillota</taxon>
        <taxon>Bacilli</taxon>
        <taxon>Bacillales</taxon>
        <taxon>Bacillaceae</taxon>
        <taxon>Evansella</taxon>
    </lineage>
</organism>
<sequence>MPEQQDKRIKRLRKAVASMKNIFTEFGGGQYDFEAEIVKTADKNRKKNDE</sequence>
<comment type="caution">
    <text evidence="1">The sequence shown here is derived from an EMBL/GenBank/DDBJ whole genome shotgun (WGS) entry which is preliminary data.</text>
</comment>
<keyword evidence="2" id="KW-1185">Reference proteome</keyword>
<dbReference type="Proteomes" id="UP001230005">
    <property type="component" value="Unassembled WGS sequence"/>
</dbReference>
<accession>A0ABU0A1F5</accession>
<reference evidence="1 2" key="1">
    <citation type="submission" date="2023-07" db="EMBL/GenBank/DDBJ databases">
        <title>Genomic Encyclopedia of Type Strains, Phase IV (KMG-IV): sequencing the most valuable type-strain genomes for metagenomic binning, comparative biology and taxonomic classification.</title>
        <authorList>
            <person name="Goeker M."/>
        </authorList>
    </citation>
    <scope>NUCLEOTIDE SEQUENCE [LARGE SCALE GENOMIC DNA]</scope>
    <source>
        <strain evidence="1 2">DSM 9768</strain>
    </source>
</reference>
<name>A0ABU0A1F5_9BACI</name>
<dbReference type="RefSeq" id="WP_307328810.1">
    <property type="nucleotide sequence ID" value="NZ_JAUSUG010000017.1"/>
</dbReference>
<gene>
    <name evidence="1" type="ORF">J2S74_003958</name>
</gene>
<evidence type="ECO:0000313" key="2">
    <source>
        <dbReference type="Proteomes" id="UP001230005"/>
    </source>
</evidence>
<evidence type="ECO:0000313" key="1">
    <source>
        <dbReference type="EMBL" id="MDQ0256538.1"/>
    </source>
</evidence>
<proteinExistence type="predicted"/>
<dbReference type="EMBL" id="JAUSUG010000017">
    <property type="protein sequence ID" value="MDQ0256538.1"/>
    <property type="molecule type" value="Genomic_DNA"/>
</dbReference>
<protein>
    <submittedName>
        <fullName evidence="1">Uncharacterized protein</fullName>
    </submittedName>
</protein>